<feature type="binding site" evidence="3">
    <location>
        <position position="61"/>
    </location>
    <ligand>
        <name>substrate</name>
    </ligand>
</feature>
<name>A0AAE0HYU5_9PEZI</name>
<proteinExistence type="predicted"/>
<evidence type="ECO:0000313" key="5">
    <source>
        <dbReference type="Proteomes" id="UP001283341"/>
    </source>
</evidence>
<dbReference type="GO" id="GO:0043456">
    <property type="term" value="P:regulation of pentose-phosphate shunt"/>
    <property type="evidence" value="ECO:0007669"/>
    <property type="project" value="TreeGrafter"/>
</dbReference>
<feature type="binding site" evidence="3">
    <location>
        <begin position="7"/>
        <end position="14"/>
    </location>
    <ligand>
        <name>substrate</name>
    </ligand>
</feature>
<dbReference type="GO" id="GO:0045820">
    <property type="term" value="P:negative regulation of glycolytic process"/>
    <property type="evidence" value="ECO:0007669"/>
    <property type="project" value="TreeGrafter"/>
</dbReference>
<dbReference type="Pfam" id="PF00300">
    <property type="entry name" value="His_Phos_1"/>
    <property type="match status" value="1"/>
</dbReference>
<dbReference type="GO" id="GO:0004331">
    <property type="term" value="F:fructose-2,6-bisphosphate 2-phosphatase activity"/>
    <property type="evidence" value="ECO:0007669"/>
    <property type="project" value="TreeGrafter"/>
</dbReference>
<dbReference type="GO" id="GO:0005829">
    <property type="term" value="C:cytosol"/>
    <property type="evidence" value="ECO:0007669"/>
    <property type="project" value="TreeGrafter"/>
</dbReference>
<dbReference type="InterPro" id="IPR013078">
    <property type="entry name" value="His_Pase_superF_clade-1"/>
</dbReference>
<sequence length="289" mass="30523">MRLLLVRHGETVDNVAGLYSGVRDSPLTAHGVLQARRLAAHLVSSSFGSPIERVFSSDLQRAANTAQAIVDTAAAASSTKFGIPDRAAPIPLVKVTELRERDFGSAEGKRFGTPRTDAETHEEMRVRAERFVQARLGPLLVRDAVSGGAKSVGTVVIVAHGIILNSLLRALLMRYAPAELARLTGPGPAGQSVYLASWSNTGYLQAVVKAGPTSGLFIGGSSRSSVTSSGTLPSGPTIGLVVERVNVLDHLEGLKKTRGGIGSAQYDNRQRTISSFFGPATKKLREAQS</sequence>
<evidence type="ECO:0000256" key="3">
    <source>
        <dbReference type="PIRSR" id="PIRSR613078-2"/>
    </source>
</evidence>
<dbReference type="PROSITE" id="PS00175">
    <property type="entry name" value="PG_MUTASE"/>
    <property type="match status" value="1"/>
</dbReference>
<dbReference type="EMBL" id="JAUEDM010000006">
    <property type="protein sequence ID" value="KAK3315463.1"/>
    <property type="molecule type" value="Genomic_DNA"/>
</dbReference>
<dbReference type="SUPFAM" id="SSF53254">
    <property type="entry name" value="Phosphoglycerate mutase-like"/>
    <property type="match status" value="1"/>
</dbReference>
<dbReference type="AlphaFoldDB" id="A0AAE0HYU5"/>
<evidence type="ECO:0000256" key="1">
    <source>
        <dbReference type="ARBA" id="ARBA00022801"/>
    </source>
</evidence>
<dbReference type="Gene3D" id="3.40.50.1240">
    <property type="entry name" value="Phosphoglycerate mutase-like"/>
    <property type="match status" value="1"/>
</dbReference>
<dbReference type="CDD" id="cd07067">
    <property type="entry name" value="HP_PGM_like"/>
    <property type="match status" value="1"/>
</dbReference>
<organism evidence="4 5">
    <name type="scientific">Apodospora peruviana</name>
    <dbReference type="NCBI Taxonomy" id="516989"/>
    <lineage>
        <taxon>Eukaryota</taxon>
        <taxon>Fungi</taxon>
        <taxon>Dikarya</taxon>
        <taxon>Ascomycota</taxon>
        <taxon>Pezizomycotina</taxon>
        <taxon>Sordariomycetes</taxon>
        <taxon>Sordariomycetidae</taxon>
        <taxon>Sordariales</taxon>
        <taxon>Lasiosphaeriaceae</taxon>
        <taxon>Apodospora</taxon>
    </lineage>
</organism>
<reference evidence="4" key="1">
    <citation type="journal article" date="2023" name="Mol. Phylogenet. Evol.">
        <title>Genome-scale phylogeny and comparative genomics of the fungal order Sordariales.</title>
        <authorList>
            <person name="Hensen N."/>
            <person name="Bonometti L."/>
            <person name="Westerberg I."/>
            <person name="Brannstrom I.O."/>
            <person name="Guillou S."/>
            <person name="Cros-Aarteil S."/>
            <person name="Calhoun S."/>
            <person name="Haridas S."/>
            <person name="Kuo A."/>
            <person name="Mondo S."/>
            <person name="Pangilinan J."/>
            <person name="Riley R."/>
            <person name="LaButti K."/>
            <person name="Andreopoulos B."/>
            <person name="Lipzen A."/>
            <person name="Chen C."/>
            <person name="Yan M."/>
            <person name="Daum C."/>
            <person name="Ng V."/>
            <person name="Clum A."/>
            <person name="Steindorff A."/>
            <person name="Ohm R.A."/>
            <person name="Martin F."/>
            <person name="Silar P."/>
            <person name="Natvig D.O."/>
            <person name="Lalanne C."/>
            <person name="Gautier V."/>
            <person name="Ament-Velasquez S.L."/>
            <person name="Kruys A."/>
            <person name="Hutchinson M.I."/>
            <person name="Powell A.J."/>
            <person name="Barry K."/>
            <person name="Miller A.N."/>
            <person name="Grigoriev I.V."/>
            <person name="Debuchy R."/>
            <person name="Gladieux P."/>
            <person name="Hiltunen Thoren M."/>
            <person name="Johannesson H."/>
        </authorList>
    </citation>
    <scope>NUCLEOTIDE SEQUENCE</scope>
    <source>
        <strain evidence="4">CBS 118394</strain>
    </source>
</reference>
<dbReference type="InterPro" id="IPR051695">
    <property type="entry name" value="Phosphoglycerate_Mutase"/>
</dbReference>
<keyword evidence="1" id="KW-0378">Hydrolase</keyword>
<dbReference type="InterPro" id="IPR001345">
    <property type="entry name" value="PG/BPGM_mutase_AS"/>
</dbReference>
<accession>A0AAE0HYU5</accession>
<feature type="active site" description="Tele-phosphohistidine intermediate" evidence="2">
    <location>
        <position position="8"/>
    </location>
</feature>
<keyword evidence="5" id="KW-1185">Reference proteome</keyword>
<protein>
    <submittedName>
        <fullName evidence="4">Histidine phosphatase superfamily</fullName>
    </submittedName>
</protein>
<dbReference type="InterPro" id="IPR029033">
    <property type="entry name" value="His_PPase_superfam"/>
</dbReference>
<feature type="active site" description="Proton donor/acceptor" evidence="2">
    <location>
        <position position="100"/>
    </location>
</feature>
<evidence type="ECO:0000313" key="4">
    <source>
        <dbReference type="EMBL" id="KAK3315463.1"/>
    </source>
</evidence>
<comment type="caution">
    <text evidence="4">The sequence shown here is derived from an EMBL/GenBank/DDBJ whole genome shotgun (WGS) entry which is preliminary data.</text>
</comment>
<gene>
    <name evidence="4" type="ORF">B0H66DRAFT_565406</name>
</gene>
<dbReference type="PANTHER" id="PTHR46517">
    <property type="entry name" value="FRUCTOSE-2,6-BISPHOSPHATASE TIGAR"/>
    <property type="match status" value="1"/>
</dbReference>
<reference evidence="4" key="2">
    <citation type="submission" date="2023-06" db="EMBL/GenBank/DDBJ databases">
        <authorList>
            <consortium name="Lawrence Berkeley National Laboratory"/>
            <person name="Haridas S."/>
            <person name="Hensen N."/>
            <person name="Bonometti L."/>
            <person name="Westerberg I."/>
            <person name="Brannstrom I.O."/>
            <person name="Guillou S."/>
            <person name="Cros-Aarteil S."/>
            <person name="Calhoun S."/>
            <person name="Kuo A."/>
            <person name="Mondo S."/>
            <person name="Pangilinan J."/>
            <person name="Riley R."/>
            <person name="Labutti K."/>
            <person name="Andreopoulos B."/>
            <person name="Lipzen A."/>
            <person name="Chen C."/>
            <person name="Yanf M."/>
            <person name="Daum C."/>
            <person name="Ng V."/>
            <person name="Clum A."/>
            <person name="Steindorff A."/>
            <person name="Ohm R."/>
            <person name="Martin F."/>
            <person name="Silar P."/>
            <person name="Natvig D."/>
            <person name="Lalanne C."/>
            <person name="Gautier V."/>
            <person name="Ament-Velasquez S.L."/>
            <person name="Kruys A."/>
            <person name="Hutchinson M.I."/>
            <person name="Powell A.J."/>
            <person name="Barry K."/>
            <person name="Miller A.N."/>
            <person name="Grigoriev I.V."/>
            <person name="Debuchy R."/>
            <person name="Gladieux P."/>
            <person name="Thoren M.H."/>
            <person name="Johannesson H."/>
        </authorList>
    </citation>
    <scope>NUCLEOTIDE SEQUENCE</scope>
    <source>
        <strain evidence="4">CBS 118394</strain>
    </source>
</reference>
<dbReference type="Proteomes" id="UP001283341">
    <property type="component" value="Unassembled WGS sequence"/>
</dbReference>
<dbReference type="SMART" id="SM00855">
    <property type="entry name" value="PGAM"/>
    <property type="match status" value="1"/>
</dbReference>
<dbReference type="PANTHER" id="PTHR46517:SF1">
    <property type="entry name" value="FRUCTOSE-2,6-BISPHOSPHATASE TIGAR"/>
    <property type="match status" value="1"/>
</dbReference>
<evidence type="ECO:0000256" key="2">
    <source>
        <dbReference type="PIRSR" id="PIRSR613078-1"/>
    </source>
</evidence>